<dbReference type="EMBL" id="GBRH01215849">
    <property type="protein sequence ID" value="JAD82046.1"/>
    <property type="molecule type" value="Transcribed_RNA"/>
</dbReference>
<reference evidence="1" key="1">
    <citation type="submission" date="2014-09" db="EMBL/GenBank/DDBJ databases">
        <authorList>
            <person name="Magalhaes I.L.F."/>
            <person name="Oliveira U."/>
            <person name="Santos F.R."/>
            <person name="Vidigal T.H.D.A."/>
            <person name="Brescovit A.D."/>
            <person name="Santos A.J."/>
        </authorList>
    </citation>
    <scope>NUCLEOTIDE SEQUENCE</scope>
    <source>
        <tissue evidence="1">Shoot tissue taken approximately 20 cm above the soil surface</tissue>
    </source>
</reference>
<reference evidence="1" key="2">
    <citation type="journal article" date="2015" name="Data Brief">
        <title>Shoot transcriptome of the giant reed, Arundo donax.</title>
        <authorList>
            <person name="Barrero R.A."/>
            <person name="Guerrero F.D."/>
            <person name="Moolhuijzen P."/>
            <person name="Goolsby J.A."/>
            <person name="Tidwell J."/>
            <person name="Bellgard S.E."/>
            <person name="Bellgard M.I."/>
        </authorList>
    </citation>
    <scope>NUCLEOTIDE SEQUENCE</scope>
    <source>
        <tissue evidence="1">Shoot tissue taken approximately 20 cm above the soil surface</tissue>
    </source>
</reference>
<proteinExistence type="predicted"/>
<dbReference type="AlphaFoldDB" id="A0A0A9D2N5"/>
<evidence type="ECO:0000313" key="1">
    <source>
        <dbReference type="EMBL" id="JAD82046.1"/>
    </source>
</evidence>
<organism evidence="1">
    <name type="scientific">Arundo donax</name>
    <name type="common">Giant reed</name>
    <name type="synonym">Donax arundinaceus</name>
    <dbReference type="NCBI Taxonomy" id="35708"/>
    <lineage>
        <taxon>Eukaryota</taxon>
        <taxon>Viridiplantae</taxon>
        <taxon>Streptophyta</taxon>
        <taxon>Embryophyta</taxon>
        <taxon>Tracheophyta</taxon>
        <taxon>Spermatophyta</taxon>
        <taxon>Magnoliopsida</taxon>
        <taxon>Liliopsida</taxon>
        <taxon>Poales</taxon>
        <taxon>Poaceae</taxon>
        <taxon>PACMAD clade</taxon>
        <taxon>Arundinoideae</taxon>
        <taxon>Arundineae</taxon>
        <taxon>Arundo</taxon>
    </lineage>
</organism>
<accession>A0A0A9D2N5</accession>
<name>A0A0A9D2N5_ARUDO</name>
<sequence>MIACWFFSVAIVEDLHARRNQMERAQARYVRR</sequence>
<protein>
    <submittedName>
        <fullName evidence="1">Uncharacterized protein</fullName>
    </submittedName>
</protein>